<dbReference type="InterPro" id="IPR057414">
    <property type="entry name" value="Zf-C3HC4_IRF-2BP1_2"/>
</dbReference>
<sequence length="501" mass="53073">MVKMSALSRGHRQQCYLCDLPRMPWAMLNDFSEAVCRGCVNYEGADRIELIIETARQMKRAHGFQDSRQPYKSQPSSLASRNNHDALNGAVVSAEATVMPSHASTMTAVAVSQTTVAVDRFGSHDGRPRALLEYSNQRLPGHRVYDVPHDATTVAFSRGSPSLSIRALPPSAMAMATHVTLSAPAGRQNSLLDKRSSERDEDESSLSTSGSENNHKRALLDNHAAGRPPLTRGESLPAAVMGIPFDARYKKDHHMVGRMCSFDAAVASSLKSVTATAAFTNVSNASSHSVPSAHLMNSRSSKSPEVTAPGISQNGSSPMAALISAADSIPPGSPRIGITGTEMVSPTGGANRPSSTNRHSPNGVPSGSGKKTPSGGRHNSVSSNTDPEANNTNMTSATSTTTSSDTLHTATGLKCTLCNGRLEDTHFVQCPSIQLHKFCFPCSRESIKSQGAVSGNEVYCPSGEKCPLVGSNVPWAFMQGEIATILGDDLASGKVKKEKET</sequence>
<keyword evidence="8" id="KW-1185">Reference proteome</keyword>
<feature type="domain" description="Interferon regulatory factor 2-binding protein 1/2-like zinc finger" evidence="5">
    <location>
        <begin position="12"/>
        <end position="62"/>
    </location>
</feature>
<comment type="similarity">
    <text evidence="2">Belongs to the IRF2BP family.</text>
</comment>
<evidence type="ECO:0000313" key="9">
    <source>
        <dbReference type="RefSeq" id="XP_013772005.1"/>
    </source>
</evidence>
<protein>
    <submittedName>
        <fullName evidence="9">Interferon regulatory factor 2-binding protein-like A</fullName>
    </submittedName>
</protein>
<dbReference type="Pfam" id="PF11261">
    <property type="entry name" value="IRF-2BP1_2"/>
    <property type="match status" value="1"/>
</dbReference>
<feature type="region of interest" description="Disordered" evidence="4">
    <location>
        <begin position="61"/>
        <end position="82"/>
    </location>
</feature>
<dbReference type="PANTHER" id="PTHR10816">
    <property type="entry name" value="MYELIN TRANSCRIPTION FACTOR 1-RELATED"/>
    <property type="match status" value="1"/>
</dbReference>
<dbReference type="Proteomes" id="UP000694941">
    <property type="component" value="Unplaced"/>
</dbReference>
<name>A0ABM1B017_LIMPO</name>
<evidence type="ECO:0000313" key="8">
    <source>
        <dbReference type="Proteomes" id="UP000694941"/>
    </source>
</evidence>
<dbReference type="RefSeq" id="XP_013772005.1">
    <property type="nucleotide sequence ID" value="XM_013916551.2"/>
</dbReference>
<feature type="compositionally biased region" description="Polar residues" evidence="4">
    <location>
        <begin position="66"/>
        <end position="81"/>
    </location>
</feature>
<feature type="domain" description="Interferon regulatory factor 2-binding protein 1/2-like C3HC4 zinc finger" evidence="6">
    <location>
        <begin position="413"/>
        <end position="486"/>
    </location>
</feature>
<feature type="compositionally biased region" description="Low complexity" evidence="4">
    <location>
        <begin position="389"/>
        <end position="406"/>
    </location>
</feature>
<evidence type="ECO:0000256" key="3">
    <source>
        <dbReference type="ARBA" id="ARBA00023242"/>
    </source>
</evidence>
<evidence type="ECO:0000256" key="4">
    <source>
        <dbReference type="SAM" id="MobiDB-lite"/>
    </source>
</evidence>
<feature type="compositionally biased region" description="Low complexity" evidence="4">
    <location>
        <begin position="363"/>
        <end position="376"/>
    </location>
</feature>
<evidence type="ECO:0000256" key="2">
    <source>
        <dbReference type="ARBA" id="ARBA00010802"/>
    </source>
</evidence>
<evidence type="ECO:0000256" key="1">
    <source>
        <dbReference type="ARBA" id="ARBA00004123"/>
    </source>
</evidence>
<proteinExistence type="inferred from homology"/>
<dbReference type="InterPro" id="IPR022750">
    <property type="entry name" value="IRF-2BP1_2-like_Znf"/>
</dbReference>
<dbReference type="Pfam" id="PF25457">
    <property type="entry name" value="IRF-2BP1_2_M"/>
    <property type="match status" value="1"/>
</dbReference>
<dbReference type="PANTHER" id="PTHR10816:SF19">
    <property type="entry name" value="PROTEIN INTERACTING WITH TTK69 AND SIN3A, ISOFORM D"/>
    <property type="match status" value="1"/>
</dbReference>
<dbReference type="GeneID" id="106457164"/>
<dbReference type="Gene3D" id="1.10.10.1580">
    <property type="entry name" value="Interferon regulatory factor 2-binding protein"/>
    <property type="match status" value="1"/>
</dbReference>
<dbReference type="Pfam" id="PF25454">
    <property type="entry name" value="zf-C3HC4_IRF-2BP1_2"/>
    <property type="match status" value="1"/>
</dbReference>
<gene>
    <name evidence="9" type="primary">LOC106457164</name>
</gene>
<evidence type="ECO:0000259" key="6">
    <source>
        <dbReference type="Pfam" id="PF25454"/>
    </source>
</evidence>
<feature type="compositionally biased region" description="Polar residues" evidence="4">
    <location>
        <begin position="282"/>
        <end position="317"/>
    </location>
</feature>
<feature type="region of interest" description="Disordered" evidence="4">
    <location>
        <begin position="282"/>
        <end position="406"/>
    </location>
</feature>
<evidence type="ECO:0000259" key="5">
    <source>
        <dbReference type="Pfam" id="PF11261"/>
    </source>
</evidence>
<comment type="subcellular location">
    <subcellularLocation>
        <location evidence="1">Nucleus</location>
    </subcellularLocation>
</comment>
<reference evidence="9" key="1">
    <citation type="submission" date="2025-08" db="UniProtKB">
        <authorList>
            <consortium name="RefSeq"/>
        </authorList>
    </citation>
    <scope>IDENTIFICATION</scope>
    <source>
        <tissue evidence="9">Muscle</tissue>
    </source>
</reference>
<dbReference type="SUPFAM" id="SSF57850">
    <property type="entry name" value="RING/U-box"/>
    <property type="match status" value="1"/>
</dbReference>
<dbReference type="InterPro" id="IPR044882">
    <property type="entry name" value="I2BP1/2_C3HC4-RING_sf"/>
</dbReference>
<feature type="domain" description="IRF-2BP1/2-like middle" evidence="7">
    <location>
        <begin position="195"/>
        <end position="269"/>
    </location>
</feature>
<accession>A0ABM1B017</accession>
<evidence type="ECO:0000259" key="7">
    <source>
        <dbReference type="Pfam" id="PF25457"/>
    </source>
</evidence>
<keyword evidence="3" id="KW-0539">Nucleus</keyword>
<organism evidence="8 9">
    <name type="scientific">Limulus polyphemus</name>
    <name type="common">Atlantic horseshoe crab</name>
    <dbReference type="NCBI Taxonomy" id="6850"/>
    <lineage>
        <taxon>Eukaryota</taxon>
        <taxon>Metazoa</taxon>
        <taxon>Ecdysozoa</taxon>
        <taxon>Arthropoda</taxon>
        <taxon>Chelicerata</taxon>
        <taxon>Merostomata</taxon>
        <taxon>Xiphosura</taxon>
        <taxon>Limulidae</taxon>
        <taxon>Limulus</taxon>
    </lineage>
</organism>
<feature type="compositionally biased region" description="Polar residues" evidence="4">
    <location>
        <begin position="377"/>
        <end position="388"/>
    </location>
</feature>
<feature type="region of interest" description="Disordered" evidence="4">
    <location>
        <begin position="180"/>
        <end position="234"/>
    </location>
</feature>
<dbReference type="InterPro" id="IPR058682">
    <property type="entry name" value="IRF-2BP1/2-like_M"/>
</dbReference>